<dbReference type="GO" id="GO:0004180">
    <property type="term" value="F:carboxypeptidase activity"/>
    <property type="evidence" value="ECO:0007669"/>
    <property type="project" value="UniProtKB-KW"/>
</dbReference>
<dbReference type="Pfam" id="PF07687">
    <property type="entry name" value="M20_dimer"/>
    <property type="match status" value="1"/>
</dbReference>
<comment type="caution">
    <text evidence="35">The sequence shown here is derived from an EMBL/GenBank/DDBJ whole genome shotgun (WGS) entry which is preliminary data.</text>
</comment>
<evidence type="ECO:0000256" key="3">
    <source>
        <dbReference type="ARBA" id="ARBA00006247"/>
    </source>
</evidence>
<comment type="similarity">
    <text evidence="3">Belongs to the peptidase M20A family.</text>
</comment>
<feature type="transmembrane region" description="Helical" evidence="33">
    <location>
        <begin position="56"/>
        <end position="75"/>
    </location>
</feature>
<comment type="pathway">
    <text evidence="11">Amino-acid metabolism.</text>
</comment>
<dbReference type="CDD" id="cd05674">
    <property type="entry name" value="M20_yscS"/>
    <property type="match status" value="1"/>
</dbReference>
<evidence type="ECO:0000256" key="19">
    <source>
        <dbReference type="ARBA" id="ARBA00048145"/>
    </source>
</evidence>
<dbReference type="FunFam" id="3.40.630.10:FF:000027">
    <property type="entry name" value="N-fatty-acyl-amino acid synthase/hydrolase PM20D1"/>
    <property type="match status" value="1"/>
</dbReference>
<evidence type="ECO:0000256" key="16">
    <source>
        <dbReference type="ARBA" id="ARBA00047866"/>
    </source>
</evidence>
<dbReference type="SMART" id="SM01381">
    <property type="entry name" value="7TM_GPCR_Srsx"/>
    <property type="match status" value="1"/>
</dbReference>
<dbReference type="Gene3D" id="3.30.70.360">
    <property type="match status" value="1"/>
</dbReference>
<organism evidence="35 36">
    <name type="scientific">Stylophora pistillata</name>
    <name type="common">Smooth cauliflower coral</name>
    <dbReference type="NCBI Taxonomy" id="50429"/>
    <lineage>
        <taxon>Eukaryota</taxon>
        <taxon>Metazoa</taxon>
        <taxon>Cnidaria</taxon>
        <taxon>Anthozoa</taxon>
        <taxon>Hexacorallia</taxon>
        <taxon>Scleractinia</taxon>
        <taxon>Astrocoeniina</taxon>
        <taxon>Pocilloporidae</taxon>
        <taxon>Stylophora</taxon>
    </lineage>
</organism>
<evidence type="ECO:0000256" key="15">
    <source>
        <dbReference type="ARBA" id="ARBA00047723"/>
    </source>
</evidence>
<comment type="catalytic activity">
    <reaction evidence="16">
        <text>N-(9Z-octadecenoyl)-L-tyrosine + H2O = L-tyrosine + (9Z)-octadecenoate</text>
        <dbReference type="Rhea" id="RHEA:64184"/>
        <dbReference type="ChEBI" id="CHEBI:15377"/>
        <dbReference type="ChEBI" id="CHEBI:30823"/>
        <dbReference type="ChEBI" id="CHEBI:58315"/>
        <dbReference type="ChEBI" id="CHEBI:149734"/>
    </reaction>
    <physiologicalReaction direction="left-to-right" evidence="16">
        <dbReference type="Rhea" id="RHEA:64185"/>
    </physiologicalReaction>
</comment>
<evidence type="ECO:0000256" key="18">
    <source>
        <dbReference type="ARBA" id="ARBA00047879"/>
    </source>
</evidence>
<keyword evidence="31" id="KW-0297">G-protein coupled receptor</keyword>
<feature type="transmembrane region" description="Helical" evidence="33">
    <location>
        <begin position="301"/>
        <end position="325"/>
    </location>
</feature>
<dbReference type="GO" id="GO:0005576">
    <property type="term" value="C:extracellular region"/>
    <property type="evidence" value="ECO:0007669"/>
    <property type="project" value="UniProtKB-ARBA"/>
</dbReference>
<comment type="catalytic activity">
    <reaction evidence="17">
        <text>(5Z,8Z,11Z,14Z)-eicosatetraenoate + L-phenylalanine = N-(5Z,8Z,11Z,14Z-eicosatetraenoyl)-L-phenylalanine + H2O</text>
        <dbReference type="Rhea" id="RHEA:51312"/>
        <dbReference type="ChEBI" id="CHEBI:15377"/>
        <dbReference type="ChEBI" id="CHEBI:32395"/>
        <dbReference type="ChEBI" id="CHEBI:58095"/>
        <dbReference type="ChEBI" id="CHEBI:134022"/>
    </reaction>
    <physiologicalReaction direction="left-to-right" evidence="17">
        <dbReference type="Rhea" id="RHEA:51313"/>
    </physiologicalReaction>
    <physiologicalReaction direction="right-to-left" evidence="17">
        <dbReference type="Rhea" id="RHEA:51314"/>
    </physiologicalReaction>
</comment>
<dbReference type="GO" id="GO:0043605">
    <property type="term" value="P:amide catabolic process"/>
    <property type="evidence" value="ECO:0007669"/>
    <property type="project" value="UniProtKB-ARBA"/>
</dbReference>
<reference evidence="36" key="1">
    <citation type="journal article" date="2017" name="bioRxiv">
        <title>Comparative analysis of the genomes of Stylophora pistillata and Acropora digitifera provides evidence for extensive differences between species of corals.</title>
        <authorList>
            <person name="Voolstra C.R."/>
            <person name="Li Y."/>
            <person name="Liew Y.J."/>
            <person name="Baumgarten S."/>
            <person name="Zoccola D."/>
            <person name="Flot J.-F."/>
            <person name="Tambutte S."/>
            <person name="Allemand D."/>
            <person name="Aranda M."/>
        </authorList>
    </citation>
    <scope>NUCLEOTIDE SEQUENCE [LARGE SCALE GENOMIC DNA]</scope>
</reference>
<evidence type="ECO:0000256" key="22">
    <source>
        <dbReference type="ARBA" id="ARBA00048579"/>
    </source>
</evidence>
<evidence type="ECO:0000256" key="26">
    <source>
        <dbReference type="ARBA" id="ARBA00048827"/>
    </source>
</evidence>
<dbReference type="GO" id="GO:0006508">
    <property type="term" value="P:proteolysis"/>
    <property type="evidence" value="ECO:0007669"/>
    <property type="project" value="UniProtKB-KW"/>
</dbReference>
<evidence type="ECO:0000256" key="1">
    <source>
        <dbReference type="ARBA" id="ARBA00004370"/>
    </source>
</evidence>
<evidence type="ECO:0000256" key="7">
    <source>
        <dbReference type="ARBA" id="ARBA00022801"/>
    </source>
</evidence>
<dbReference type="GO" id="GO:0004930">
    <property type="term" value="F:G protein-coupled receptor activity"/>
    <property type="evidence" value="ECO:0007669"/>
    <property type="project" value="UniProtKB-KW"/>
</dbReference>
<evidence type="ECO:0000256" key="6">
    <source>
        <dbReference type="ARBA" id="ARBA00022723"/>
    </source>
</evidence>
<evidence type="ECO:0000256" key="28">
    <source>
        <dbReference type="ARBA" id="ARBA00048879"/>
    </source>
</evidence>
<comment type="catalytic activity">
    <reaction evidence="27">
        <text>an N-acyl-aromatic L-alpha-amino acid + H2O = an aromatic L-alpha-amino acid + a carboxylate</text>
        <dbReference type="Rhea" id="RHEA:54184"/>
        <dbReference type="ChEBI" id="CHEBI:15377"/>
        <dbReference type="ChEBI" id="CHEBI:29067"/>
        <dbReference type="ChEBI" id="CHEBI:84824"/>
        <dbReference type="ChEBI" id="CHEBI:138093"/>
        <dbReference type="EC" id="3.5.1.114"/>
    </reaction>
    <physiologicalReaction direction="left-to-right" evidence="27">
        <dbReference type="Rhea" id="RHEA:54185"/>
    </physiologicalReaction>
    <physiologicalReaction direction="right-to-left" evidence="27">
        <dbReference type="Rhea" id="RHEA:54186"/>
    </physiologicalReaction>
</comment>
<comment type="catalytic activity">
    <reaction evidence="25">
        <text>N-(9Z-octadecenoyl)-L-tryptophan + H2O = L-tryptophan + (9Z)-octadecenoate</text>
        <dbReference type="Rhea" id="RHEA:64176"/>
        <dbReference type="ChEBI" id="CHEBI:15377"/>
        <dbReference type="ChEBI" id="CHEBI:30823"/>
        <dbReference type="ChEBI" id="CHEBI:57912"/>
        <dbReference type="ChEBI" id="CHEBI:149733"/>
    </reaction>
    <physiologicalReaction direction="left-to-right" evidence="25">
        <dbReference type="Rhea" id="RHEA:64177"/>
    </physiologicalReaction>
</comment>
<feature type="region of interest" description="Disordered" evidence="32">
    <location>
        <begin position="425"/>
        <end position="445"/>
    </location>
</feature>
<comment type="catalytic activity">
    <reaction evidence="22">
        <text>an N-acyl-L-amino acid + H2O = an L-alpha-amino acid + a carboxylate</text>
        <dbReference type="Rhea" id="RHEA:15565"/>
        <dbReference type="ChEBI" id="CHEBI:15377"/>
        <dbReference type="ChEBI" id="CHEBI:29067"/>
        <dbReference type="ChEBI" id="CHEBI:59869"/>
        <dbReference type="ChEBI" id="CHEBI:59874"/>
        <dbReference type="EC" id="3.5.1.14"/>
    </reaction>
    <physiologicalReaction direction="left-to-right" evidence="22">
        <dbReference type="Rhea" id="RHEA:15566"/>
    </physiologicalReaction>
    <physiologicalReaction direction="right-to-left" evidence="22">
        <dbReference type="Rhea" id="RHEA:15567"/>
    </physiologicalReaction>
</comment>
<keyword evidence="7" id="KW-0378">Hydrolase</keyword>
<comment type="catalytic activity">
    <reaction evidence="23">
        <text>N-(9Z-octadecenoyl)-L-serine + H2O = L-serine + (9Z)-octadecenoate</text>
        <dbReference type="Rhea" id="RHEA:51352"/>
        <dbReference type="ChEBI" id="CHEBI:15377"/>
        <dbReference type="ChEBI" id="CHEBI:30823"/>
        <dbReference type="ChEBI" id="CHEBI:33384"/>
        <dbReference type="ChEBI" id="CHEBI:134031"/>
    </reaction>
    <physiologicalReaction direction="left-to-right" evidence="23">
        <dbReference type="Rhea" id="RHEA:51353"/>
    </physiologicalReaction>
</comment>
<evidence type="ECO:0000256" key="10">
    <source>
        <dbReference type="ARBA" id="ARBA00023136"/>
    </source>
</evidence>
<comment type="catalytic activity">
    <reaction evidence="15">
        <text>N-octadecanoyl-L-phenylalanine + H2O = octadecanoate + L-phenylalanine</text>
        <dbReference type="Rhea" id="RHEA:64128"/>
        <dbReference type="ChEBI" id="CHEBI:15377"/>
        <dbReference type="ChEBI" id="CHEBI:25629"/>
        <dbReference type="ChEBI" id="CHEBI:58095"/>
        <dbReference type="ChEBI" id="CHEBI:149700"/>
    </reaction>
    <physiologicalReaction direction="left-to-right" evidence="15">
        <dbReference type="Rhea" id="RHEA:64129"/>
    </physiologicalReaction>
</comment>
<keyword evidence="31" id="KW-0675">Receptor</keyword>
<accession>A0A2B4RUQ7</accession>
<evidence type="ECO:0000313" key="36">
    <source>
        <dbReference type="Proteomes" id="UP000225706"/>
    </source>
</evidence>
<comment type="catalytic activity">
    <reaction evidence="30">
        <text>N-(9Z-octadecenoyl)-L-lysine + H2O = L-lysine + (9Z)-octadecenoate</text>
        <dbReference type="Rhea" id="RHEA:64192"/>
        <dbReference type="ChEBI" id="CHEBI:15377"/>
        <dbReference type="ChEBI" id="CHEBI:30823"/>
        <dbReference type="ChEBI" id="CHEBI:32551"/>
        <dbReference type="ChEBI" id="CHEBI:149731"/>
    </reaction>
    <physiologicalReaction direction="left-to-right" evidence="30">
        <dbReference type="Rhea" id="RHEA:64193"/>
    </physiologicalReaction>
</comment>
<comment type="subcellular location">
    <subcellularLocation>
        <location evidence="1">Membrane</location>
    </subcellularLocation>
</comment>
<comment type="catalytic activity">
    <reaction evidence="28">
        <text>L-phenylalanine + (9Z)-octadecenoate = N-(9Z-octadecenoyl)-L-phenylalanine + H2O</text>
        <dbReference type="Rhea" id="RHEA:51300"/>
        <dbReference type="ChEBI" id="CHEBI:15377"/>
        <dbReference type="ChEBI" id="CHEBI:30823"/>
        <dbReference type="ChEBI" id="CHEBI:58095"/>
        <dbReference type="ChEBI" id="CHEBI:134020"/>
    </reaction>
    <physiologicalReaction direction="left-to-right" evidence="28">
        <dbReference type="Rhea" id="RHEA:51301"/>
    </physiologicalReaction>
    <physiologicalReaction direction="right-to-left" evidence="28">
        <dbReference type="Rhea" id="RHEA:51302"/>
    </physiologicalReaction>
</comment>
<dbReference type="Gene3D" id="1.10.150.900">
    <property type="match status" value="1"/>
</dbReference>
<dbReference type="PROSITE" id="PS00237">
    <property type="entry name" value="G_PROTEIN_RECEP_F1_1"/>
    <property type="match status" value="1"/>
</dbReference>
<keyword evidence="6" id="KW-0479">Metal-binding</keyword>
<dbReference type="SUPFAM" id="SSF81321">
    <property type="entry name" value="Family A G protein-coupled receptor-like"/>
    <property type="match status" value="1"/>
</dbReference>
<comment type="catalytic activity">
    <reaction evidence="21">
        <text>N-(5Z,8Z,11Z,14Z)-eicosatetraenoyl-glycine + H2O = (5Z,8Z,11Z,14Z)-eicosatetraenoate + glycine</text>
        <dbReference type="Rhea" id="RHEA:64108"/>
        <dbReference type="ChEBI" id="CHEBI:15377"/>
        <dbReference type="ChEBI" id="CHEBI:32395"/>
        <dbReference type="ChEBI" id="CHEBI:57305"/>
        <dbReference type="ChEBI" id="CHEBI:59002"/>
    </reaction>
    <physiologicalReaction direction="left-to-right" evidence="21">
        <dbReference type="Rhea" id="RHEA:64109"/>
    </physiologicalReaction>
    <physiologicalReaction direction="right-to-left" evidence="21">
        <dbReference type="Rhea" id="RHEA:64110"/>
    </physiologicalReaction>
</comment>
<comment type="catalytic activity">
    <reaction evidence="14">
        <text>N-(4Z,7Z,10Z,13Z,16Z,19Z-docosahexaenoyl)-L-phenylalanine + H2O = (4Z,7Z,10Z,13Z,16Z,19Z)-docosahexaenoate + L-phenylalanine</text>
        <dbReference type="Rhea" id="RHEA:64132"/>
        <dbReference type="ChEBI" id="CHEBI:15377"/>
        <dbReference type="ChEBI" id="CHEBI:58095"/>
        <dbReference type="ChEBI" id="CHEBI:77016"/>
        <dbReference type="ChEBI" id="CHEBI:149701"/>
    </reaction>
    <physiologicalReaction direction="left-to-right" evidence="14">
        <dbReference type="Rhea" id="RHEA:64133"/>
    </physiologicalReaction>
</comment>
<evidence type="ECO:0000256" key="4">
    <source>
        <dbReference type="ARBA" id="ARBA00022670"/>
    </source>
</evidence>
<feature type="transmembrane region" description="Helical" evidence="33">
    <location>
        <begin position="137"/>
        <end position="156"/>
    </location>
</feature>
<evidence type="ECO:0000256" key="13">
    <source>
        <dbReference type="ARBA" id="ARBA00047450"/>
    </source>
</evidence>
<feature type="transmembrane region" description="Helical" evidence="33">
    <location>
        <begin position="267"/>
        <end position="289"/>
    </location>
</feature>
<keyword evidence="5 31" id="KW-0812">Transmembrane</keyword>
<comment type="function">
    <text evidence="12">Secreted enzyme that regulates the endogenous N-fatty acyl amino acid (NAAs) tissue and circulating levels by functioning as a bidirectional NAA synthase/hydrolase. It condenses free fatty acids and free amino acids to generate NAAs and bidirectionally catalyzes the reverse hydrolysis reaction. Some of these NAAs stimulate oxidative metabolism via mitochondrial uncoupling, increasing energy expenditure in a UPC1-independent manner. Thereby, this secreted protein may indirectly regulate whole body energy expenditure. PM20D1 circulates in tight association with both low- and high-density (LDL and HDL,respectively) lipoprotein particles.</text>
</comment>
<comment type="catalytic activity">
    <reaction evidence="20">
        <text>N-(9Z-octadecenoyl)-L-asparagine + H2O = L-asparagine + (9Z)-octadecenoate</text>
        <dbReference type="Rhea" id="RHEA:64136"/>
        <dbReference type="ChEBI" id="CHEBI:15377"/>
        <dbReference type="ChEBI" id="CHEBI:30823"/>
        <dbReference type="ChEBI" id="CHEBI:58048"/>
        <dbReference type="ChEBI" id="CHEBI:149730"/>
    </reaction>
    <physiologicalReaction direction="left-to-right" evidence="20">
        <dbReference type="Rhea" id="RHEA:64137"/>
    </physiologicalReaction>
</comment>
<dbReference type="PRINTS" id="PR00237">
    <property type="entry name" value="GPCRRHODOPSN"/>
</dbReference>
<keyword evidence="36" id="KW-1185">Reference proteome</keyword>
<dbReference type="SUPFAM" id="SSF53187">
    <property type="entry name" value="Zn-dependent exopeptidases"/>
    <property type="match status" value="1"/>
</dbReference>
<evidence type="ECO:0000256" key="17">
    <source>
        <dbReference type="ARBA" id="ARBA00047874"/>
    </source>
</evidence>
<evidence type="ECO:0000256" key="12">
    <source>
        <dbReference type="ARBA" id="ARBA00046147"/>
    </source>
</evidence>
<evidence type="ECO:0000256" key="33">
    <source>
        <dbReference type="SAM" id="Phobius"/>
    </source>
</evidence>
<comment type="catalytic activity">
    <reaction evidence="26">
        <text>N-(9Z-octadecenoyl)-L-leucine + H2O = L-leucine + (9Z)-octadecenoate</text>
        <dbReference type="Rhea" id="RHEA:51360"/>
        <dbReference type="ChEBI" id="CHEBI:15377"/>
        <dbReference type="ChEBI" id="CHEBI:30823"/>
        <dbReference type="ChEBI" id="CHEBI:57427"/>
        <dbReference type="ChEBI" id="CHEBI:134035"/>
    </reaction>
    <physiologicalReaction direction="left-to-right" evidence="26">
        <dbReference type="Rhea" id="RHEA:51361"/>
    </physiologicalReaction>
    <physiologicalReaction direction="right-to-left" evidence="26">
        <dbReference type="Rhea" id="RHEA:51362"/>
    </physiologicalReaction>
</comment>
<dbReference type="Pfam" id="PF01546">
    <property type="entry name" value="Peptidase_M20"/>
    <property type="match status" value="1"/>
</dbReference>
<dbReference type="InterPro" id="IPR000276">
    <property type="entry name" value="GPCR_Rhodpsn"/>
</dbReference>
<evidence type="ECO:0000256" key="11">
    <source>
        <dbReference type="ARBA" id="ARBA00034698"/>
    </source>
</evidence>
<dbReference type="GO" id="GO:1990845">
    <property type="term" value="P:adaptive thermogenesis"/>
    <property type="evidence" value="ECO:0007669"/>
    <property type="project" value="UniProtKB-ARBA"/>
</dbReference>
<dbReference type="PROSITE" id="PS50262">
    <property type="entry name" value="G_PROTEIN_RECEP_F1_2"/>
    <property type="match status" value="1"/>
</dbReference>
<evidence type="ECO:0000256" key="31">
    <source>
        <dbReference type="RuleBase" id="RU000688"/>
    </source>
</evidence>
<comment type="catalytic activity">
    <reaction evidence="18">
        <text>N-hexadecanoyl-L-phenylalanine + H2O = hexadecanoate + L-phenylalanine</text>
        <dbReference type="Rhea" id="RHEA:64124"/>
        <dbReference type="ChEBI" id="CHEBI:7896"/>
        <dbReference type="ChEBI" id="CHEBI:15377"/>
        <dbReference type="ChEBI" id="CHEBI:58095"/>
        <dbReference type="ChEBI" id="CHEBI:149699"/>
    </reaction>
    <physiologicalReaction direction="left-to-right" evidence="18">
        <dbReference type="Rhea" id="RHEA:64125"/>
    </physiologicalReaction>
</comment>
<dbReference type="PANTHER" id="PTHR45962:SF1">
    <property type="entry name" value="N-FATTY-ACYL-AMINO ACID SYNTHASE_HYDROLASE PM20D1"/>
    <property type="match status" value="1"/>
</dbReference>
<comment type="catalytic activity">
    <reaction evidence="19">
        <text>N-(9Z-octadecenoyl)-L-methionine + H2O = (9Z)-octadecenoate + L-methionine</text>
        <dbReference type="Rhea" id="RHEA:64144"/>
        <dbReference type="ChEBI" id="CHEBI:15377"/>
        <dbReference type="ChEBI" id="CHEBI:30823"/>
        <dbReference type="ChEBI" id="CHEBI:57844"/>
        <dbReference type="ChEBI" id="CHEBI:149732"/>
    </reaction>
    <physiologicalReaction direction="left-to-right" evidence="19">
        <dbReference type="Rhea" id="RHEA:64145"/>
    </physiologicalReaction>
</comment>
<keyword evidence="35" id="KW-0121">Carboxypeptidase</keyword>
<dbReference type="GO" id="GO:0046872">
    <property type="term" value="F:metal ion binding"/>
    <property type="evidence" value="ECO:0007669"/>
    <property type="project" value="UniProtKB-KW"/>
</dbReference>
<comment type="catalytic activity">
    <reaction evidence="29">
        <text>N-(5Z,8Z,11Z,14Z-eicosatetraenoyl)-L-serine + H2O = (5Z,8Z,11Z,14Z)-eicosatetraenoate + L-serine</text>
        <dbReference type="Rhea" id="RHEA:64116"/>
        <dbReference type="ChEBI" id="CHEBI:15377"/>
        <dbReference type="ChEBI" id="CHEBI:32395"/>
        <dbReference type="ChEBI" id="CHEBI:33384"/>
        <dbReference type="ChEBI" id="CHEBI:149697"/>
    </reaction>
    <physiologicalReaction direction="left-to-right" evidence="29">
        <dbReference type="Rhea" id="RHEA:64117"/>
    </physiologicalReaction>
    <physiologicalReaction direction="right-to-left" evidence="29">
        <dbReference type="Rhea" id="RHEA:64118"/>
    </physiologicalReaction>
</comment>
<comment type="pathway">
    <text evidence="2">Lipid metabolism; fatty acid metabolism.</text>
</comment>
<dbReference type="GO" id="GO:0006629">
    <property type="term" value="P:lipid metabolic process"/>
    <property type="evidence" value="ECO:0007669"/>
    <property type="project" value="UniProtKB-ARBA"/>
</dbReference>
<evidence type="ECO:0000256" key="29">
    <source>
        <dbReference type="ARBA" id="ARBA00049100"/>
    </source>
</evidence>
<dbReference type="InterPro" id="IPR047177">
    <property type="entry name" value="Pept_M20A"/>
</dbReference>
<dbReference type="FunFam" id="1.10.150.900:FF:000003">
    <property type="entry name" value="N-fatty-acyl-amino acid synthase/hydrolase PM20D1"/>
    <property type="match status" value="1"/>
</dbReference>
<feature type="transmembrane region" description="Helical" evidence="33">
    <location>
        <begin position="640"/>
        <end position="661"/>
    </location>
</feature>
<feature type="domain" description="G-protein coupled receptors family 1 profile" evidence="34">
    <location>
        <begin position="36"/>
        <end position="322"/>
    </location>
</feature>
<sequence length="1139" mass="129190">MAVNLNSTEDSNKETLSFKVFKITMYSLILLLCLLGNTLVIIVICKMKRMRNPSNLLILNLAVCDLITPLASIPFDLALEEKGYIWPFGRILCKTLWPLATLSAISASLTLAIISLDRYRVIMHPFKQRLSSKQVKCSIVIMHFVALLFVVPYIYYLNLVGEGSTKSCEETWPAFHYRQVYTLALFIGQYGIPLAFMSVMYTMTLSNLRSSANMFEKVQQRPSQVNVVGNYNNRQMDFQRKASRVTIGQRHNSLLGKANQNIRATKMFVTVVIVFATCRLPNEIFWLWSDFGDGLNQDHSQIVGIICRMFTYTNSIFNPVIYWIFSRDFKRGFRRILTSLCKRKQDGSFDDSVDRSELSYLRKISSISESFSFVWRKLSRSRSDNGGPLELKENQRLYKHSISNSPESSHRKASRKISFLREGFANDPDKTLSGTTNRNNPGSVQLDDSFRFIKLQSQPRLEKINEEPSFKPAQEHGMVRIRRFGIVETPNAQPLNEQLIMKTTQPATDDLSFSPNEMIGDTTESMDLVPRKNSQPTADKVSSLEIKRSFDDIKNDGGVDCEKKAFLNHRDLTSVYFQFSPSLLNLAALKETQSVMNFTNFVYAVPISATYHEKAKYNYKNETPQERLTHKVNMAGVRELSYLLVTALGTVILIVIARTVMYSHQPTAAYPCRPSDLDYINADEDVKRRFQTALSFQTVSWNVGNYNREELYNFLQFILKEFSDVFSHPLVEPRVIGNYSLLISIKGSNTSLKPYLIAGHFDVVPATNESWDVPPFEGRVQDGYFWGRGTLDHKNGVMGSLEALNFLLKQGHQPQRSFFLAFGHDEEVLGIDGAKQIAVYLRSQGVKLEFLVDEGTVIVKDALPGLKMPYALIGVAEKGYIMAELSVQTSAGHSSMPPRQTSIGILSNAVVKLEACPMPAVFDSSGPVREMFENFTPQVPVYLRPIIANLWLFSPIVVRILEKKPATNAFLRTTTAVTQFNAGVKANVIPSSARVTVNHRIHPSNTIEEVLEHDRRCINDDRVNIRVVQSEKPSPLSSWDKHSFGFQVISQSVRQVFPEVGVSPGLMIANTDTKYYLDLTDAVYRFMPSVLTPEDTKRIHGFNERIGVKNYEKTINYFYHVMINADAARLDTDTQHTEL</sequence>
<gene>
    <name evidence="35" type="primary">pm20d1.2</name>
    <name evidence="35" type="ORF">AWC38_SpisGene14176</name>
</gene>
<feature type="transmembrane region" description="Helical" evidence="33">
    <location>
        <begin position="23"/>
        <end position="44"/>
    </location>
</feature>
<dbReference type="AlphaFoldDB" id="A0A2B4RUQ7"/>
<evidence type="ECO:0000256" key="20">
    <source>
        <dbReference type="ARBA" id="ARBA00048380"/>
    </source>
</evidence>
<name>A0A2B4RUQ7_STYPI</name>
<evidence type="ECO:0000256" key="2">
    <source>
        <dbReference type="ARBA" id="ARBA00004872"/>
    </source>
</evidence>
<dbReference type="STRING" id="50429.A0A2B4RUQ7"/>
<dbReference type="Gene3D" id="1.20.1070.10">
    <property type="entry name" value="Rhodopsin 7-helix transmembrane proteins"/>
    <property type="match status" value="1"/>
</dbReference>
<dbReference type="PANTHER" id="PTHR45962">
    <property type="entry name" value="N-FATTY-ACYL-AMINO ACID SYNTHASE/HYDROLASE PM20D1"/>
    <property type="match status" value="1"/>
</dbReference>
<dbReference type="Pfam" id="PF00001">
    <property type="entry name" value="7tm_1"/>
    <property type="match status" value="1"/>
</dbReference>
<evidence type="ECO:0000256" key="21">
    <source>
        <dbReference type="ARBA" id="ARBA00048402"/>
    </source>
</evidence>
<feature type="transmembrane region" description="Helical" evidence="33">
    <location>
        <begin position="180"/>
        <end position="201"/>
    </location>
</feature>
<dbReference type="CDD" id="cd00637">
    <property type="entry name" value="7tm_classA_rhodopsin-like"/>
    <property type="match status" value="1"/>
</dbReference>
<dbReference type="EMBL" id="LSMT01000281">
    <property type="protein sequence ID" value="PFX21331.1"/>
    <property type="molecule type" value="Genomic_DNA"/>
</dbReference>
<evidence type="ECO:0000256" key="32">
    <source>
        <dbReference type="SAM" id="MobiDB-lite"/>
    </source>
</evidence>
<protein>
    <submittedName>
        <fullName evidence="35">Putative carboxypeptidase PM20D1.2</fullName>
    </submittedName>
</protein>
<dbReference type="Gene3D" id="3.40.630.10">
    <property type="entry name" value="Zn peptidases"/>
    <property type="match status" value="1"/>
</dbReference>
<evidence type="ECO:0000256" key="5">
    <source>
        <dbReference type="ARBA" id="ARBA00022692"/>
    </source>
</evidence>
<dbReference type="InterPro" id="IPR011650">
    <property type="entry name" value="Peptidase_M20_dimer"/>
</dbReference>
<keyword evidence="10 33" id="KW-0472">Membrane</keyword>
<proteinExistence type="inferred from homology"/>
<evidence type="ECO:0000259" key="34">
    <source>
        <dbReference type="PROSITE" id="PS50262"/>
    </source>
</evidence>
<keyword evidence="8" id="KW-0862">Zinc</keyword>
<evidence type="ECO:0000256" key="25">
    <source>
        <dbReference type="ARBA" id="ARBA00048822"/>
    </source>
</evidence>
<comment type="similarity">
    <text evidence="31">Belongs to the G-protein coupled receptor 1 family.</text>
</comment>
<keyword evidence="31" id="KW-0807">Transducer</keyword>
<dbReference type="InterPro" id="IPR017452">
    <property type="entry name" value="GPCR_Rhodpsn_7TM"/>
</dbReference>
<dbReference type="Proteomes" id="UP000225706">
    <property type="component" value="Unassembled WGS sequence"/>
</dbReference>
<keyword evidence="4" id="KW-0645">Protease</keyword>
<dbReference type="InterPro" id="IPR002933">
    <property type="entry name" value="Peptidase_M20"/>
</dbReference>
<evidence type="ECO:0000256" key="9">
    <source>
        <dbReference type="ARBA" id="ARBA00022989"/>
    </source>
</evidence>
<comment type="catalytic activity">
    <reaction evidence="24">
        <text>N-(9Z-octadecenoyl)-L-glutamine + H2O = L-glutamine + (9Z)-octadecenoate</text>
        <dbReference type="Rhea" id="RHEA:51356"/>
        <dbReference type="ChEBI" id="CHEBI:15377"/>
        <dbReference type="ChEBI" id="CHEBI:30823"/>
        <dbReference type="ChEBI" id="CHEBI:58359"/>
        <dbReference type="ChEBI" id="CHEBI:134033"/>
    </reaction>
    <physiologicalReaction direction="left-to-right" evidence="24">
        <dbReference type="Rhea" id="RHEA:51357"/>
    </physiologicalReaction>
</comment>
<feature type="transmembrane region" description="Helical" evidence="33">
    <location>
        <begin position="95"/>
        <end position="116"/>
    </location>
</feature>
<evidence type="ECO:0000256" key="30">
    <source>
        <dbReference type="ARBA" id="ARBA00049457"/>
    </source>
</evidence>
<dbReference type="OrthoDB" id="10053194at2759"/>
<dbReference type="GO" id="GO:0043604">
    <property type="term" value="P:amide biosynthetic process"/>
    <property type="evidence" value="ECO:0007669"/>
    <property type="project" value="TreeGrafter"/>
</dbReference>
<evidence type="ECO:0000256" key="14">
    <source>
        <dbReference type="ARBA" id="ARBA00047567"/>
    </source>
</evidence>
<dbReference type="GO" id="GO:0006520">
    <property type="term" value="P:amino acid metabolic process"/>
    <property type="evidence" value="ECO:0007669"/>
    <property type="project" value="TreeGrafter"/>
</dbReference>
<comment type="catalytic activity">
    <reaction evidence="13">
        <text>(9Z)-octadecenoate + glycine = N-(9Z-octadecenoyl)glycine + H2O</text>
        <dbReference type="Rhea" id="RHEA:51316"/>
        <dbReference type="ChEBI" id="CHEBI:15377"/>
        <dbReference type="ChEBI" id="CHEBI:30823"/>
        <dbReference type="ChEBI" id="CHEBI:57305"/>
        <dbReference type="ChEBI" id="CHEBI:133992"/>
    </reaction>
    <physiologicalReaction direction="right-to-left" evidence="13">
        <dbReference type="Rhea" id="RHEA:51318"/>
    </physiologicalReaction>
</comment>
<dbReference type="GO" id="GO:0016020">
    <property type="term" value="C:membrane"/>
    <property type="evidence" value="ECO:0007669"/>
    <property type="project" value="UniProtKB-SubCell"/>
</dbReference>
<evidence type="ECO:0000256" key="23">
    <source>
        <dbReference type="ARBA" id="ARBA00048597"/>
    </source>
</evidence>
<evidence type="ECO:0000256" key="27">
    <source>
        <dbReference type="ARBA" id="ARBA00048840"/>
    </source>
</evidence>
<evidence type="ECO:0000256" key="8">
    <source>
        <dbReference type="ARBA" id="ARBA00022833"/>
    </source>
</evidence>
<keyword evidence="9 33" id="KW-1133">Transmembrane helix</keyword>
<dbReference type="SUPFAM" id="SSF55031">
    <property type="entry name" value="Bacterial exopeptidase dimerisation domain"/>
    <property type="match status" value="1"/>
</dbReference>
<evidence type="ECO:0000256" key="24">
    <source>
        <dbReference type="ARBA" id="ARBA00048729"/>
    </source>
</evidence>
<feature type="compositionally biased region" description="Polar residues" evidence="32">
    <location>
        <begin position="432"/>
        <end position="443"/>
    </location>
</feature>
<evidence type="ECO:0000313" key="35">
    <source>
        <dbReference type="EMBL" id="PFX21331.1"/>
    </source>
</evidence>
<dbReference type="GO" id="GO:0004046">
    <property type="term" value="F:aminoacylase activity"/>
    <property type="evidence" value="ECO:0007669"/>
    <property type="project" value="UniProtKB-EC"/>
</dbReference>
<dbReference type="InterPro" id="IPR036264">
    <property type="entry name" value="Bact_exopeptidase_dim_dom"/>
</dbReference>